<dbReference type="FunFam" id="2.40.30.10:FF:000015">
    <property type="entry name" value="Translation factor GUF1, mitochondrial"/>
    <property type="match status" value="1"/>
</dbReference>
<dbReference type="AlphaFoldDB" id="A0A3D3R7Z5"/>
<dbReference type="SUPFAM" id="SSF54980">
    <property type="entry name" value="EF-G C-terminal domain-like"/>
    <property type="match status" value="2"/>
</dbReference>
<evidence type="ECO:0000256" key="12">
    <source>
        <dbReference type="HAMAP-Rule" id="MF_00071"/>
    </source>
</evidence>
<keyword evidence="7 12" id="KW-0472">Membrane</keyword>
<dbReference type="GO" id="GO:0005525">
    <property type="term" value="F:GTP binding"/>
    <property type="evidence" value="ECO:0007669"/>
    <property type="project" value="UniProtKB-UniRule"/>
</dbReference>
<keyword evidence="13" id="KW-0251">Elongation factor</keyword>
<dbReference type="PROSITE" id="PS51722">
    <property type="entry name" value="G_TR_2"/>
    <property type="match status" value="1"/>
</dbReference>
<dbReference type="Gene3D" id="2.40.30.10">
    <property type="entry name" value="Translation factors"/>
    <property type="match status" value="1"/>
</dbReference>
<evidence type="ECO:0000313" key="14">
    <source>
        <dbReference type="Proteomes" id="UP000263642"/>
    </source>
</evidence>
<reference evidence="13 14" key="1">
    <citation type="journal article" date="2018" name="Nat. Biotechnol.">
        <title>A standardized bacterial taxonomy based on genome phylogeny substantially revises the tree of life.</title>
        <authorList>
            <person name="Parks D.H."/>
            <person name="Chuvochina M."/>
            <person name="Waite D.W."/>
            <person name="Rinke C."/>
            <person name="Skarshewski A."/>
            <person name="Chaumeil P.A."/>
            <person name="Hugenholtz P."/>
        </authorList>
    </citation>
    <scope>NUCLEOTIDE SEQUENCE [LARGE SCALE GENOMIC DNA]</scope>
    <source>
        <strain evidence="13">UBA9375</strain>
    </source>
</reference>
<keyword evidence="2 12" id="KW-1003">Cell membrane</keyword>
<dbReference type="HAMAP" id="MF_00071">
    <property type="entry name" value="LepA"/>
    <property type="match status" value="1"/>
</dbReference>
<dbReference type="GO" id="GO:0043022">
    <property type="term" value="F:ribosome binding"/>
    <property type="evidence" value="ECO:0007669"/>
    <property type="project" value="UniProtKB-UniRule"/>
</dbReference>
<dbReference type="NCBIfam" id="TIGR00231">
    <property type="entry name" value="small_GTP"/>
    <property type="match status" value="1"/>
</dbReference>
<dbReference type="Pfam" id="PF00009">
    <property type="entry name" value="GTP_EFTU"/>
    <property type="match status" value="1"/>
</dbReference>
<dbReference type="Proteomes" id="UP000263642">
    <property type="component" value="Unassembled WGS sequence"/>
</dbReference>
<dbReference type="InterPro" id="IPR004161">
    <property type="entry name" value="EFTu-like_2"/>
</dbReference>
<comment type="function">
    <text evidence="9 12">Required for accurate and efficient protein synthesis under certain stress conditions. May act as a fidelity factor of the translation reaction, by catalyzing a one-codon backward translocation of tRNAs on improperly translocated ribosomes. Back-translocation proceeds from a post-translocation (POST) complex to a pre-translocation (PRE) complex, thus giving elongation factor G a second chance to translocate the tRNAs correctly. Binds to ribosomes in a GTP-dependent manner.</text>
</comment>
<evidence type="ECO:0000256" key="3">
    <source>
        <dbReference type="ARBA" id="ARBA00022741"/>
    </source>
</evidence>
<dbReference type="InterPro" id="IPR035647">
    <property type="entry name" value="EFG_III/V"/>
</dbReference>
<dbReference type="InterPro" id="IPR027417">
    <property type="entry name" value="P-loop_NTPase"/>
</dbReference>
<dbReference type="FunFam" id="3.40.50.300:FF:000078">
    <property type="entry name" value="Elongation factor 4"/>
    <property type="match status" value="1"/>
</dbReference>
<comment type="caution">
    <text evidence="13">The sequence shown here is derived from an EMBL/GenBank/DDBJ whole genome shotgun (WGS) entry which is preliminary data.</text>
</comment>
<accession>A0A3D3R7Z5</accession>
<dbReference type="CDD" id="cd03699">
    <property type="entry name" value="EF4_II"/>
    <property type="match status" value="1"/>
</dbReference>
<dbReference type="EMBL" id="DQAY01000112">
    <property type="protein sequence ID" value="HCO24935.1"/>
    <property type="molecule type" value="Genomic_DNA"/>
</dbReference>
<dbReference type="PRINTS" id="PR00315">
    <property type="entry name" value="ELONGATNFCT"/>
</dbReference>
<dbReference type="GO" id="GO:0005886">
    <property type="term" value="C:plasma membrane"/>
    <property type="evidence" value="ECO:0007669"/>
    <property type="project" value="UniProtKB-SubCell"/>
</dbReference>
<dbReference type="InterPro" id="IPR005225">
    <property type="entry name" value="Small_GTP-bd"/>
</dbReference>
<comment type="similarity">
    <text evidence="1 12">Belongs to the TRAFAC class translation factor GTPase superfamily. Classic translation factor GTPase family. LepA subfamily.</text>
</comment>
<dbReference type="RefSeq" id="WP_154901425.1">
    <property type="nucleotide sequence ID" value="NZ_CAXBMG010000005.1"/>
</dbReference>
<dbReference type="Gene3D" id="3.40.50.300">
    <property type="entry name" value="P-loop containing nucleotide triphosphate hydrolases"/>
    <property type="match status" value="1"/>
</dbReference>
<keyword evidence="5 12" id="KW-0648">Protein biosynthesis</keyword>
<dbReference type="PANTHER" id="PTHR43512:SF4">
    <property type="entry name" value="TRANSLATION FACTOR GUF1 HOMOLOG, CHLOROPLASTIC"/>
    <property type="match status" value="1"/>
</dbReference>
<dbReference type="GO" id="GO:0045727">
    <property type="term" value="P:positive regulation of translation"/>
    <property type="evidence" value="ECO:0007669"/>
    <property type="project" value="UniProtKB-UniRule"/>
</dbReference>
<comment type="subcellular location">
    <subcellularLocation>
        <location evidence="12">Cell membrane</location>
        <topology evidence="12">Peripheral membrane protein</topology>
        <orientation evidence="12">Cytoplasmic side</orientation>
    </subcellularLocation>
</comment>
<comment type="similarity">
    <text evidence="10">Belongs to the GTP-binding elongation factor family. LepA subfamily.</text>
</comment>
<dbReference type="SUPFAM" id="SSF52540">
    <property type="entry name" value="P-loop containing nucleoside triphosphate hydrolases"/>
    <property type="match status" value="1"/>
</dbReference>
<accession>A0A517XJP2</accession>
<dbReference type="InterPro" id="IPR009000">
    <property type="entry name" value="Transl_B-barrel_sf"/>
</dbReference>
<evidence type="ECO:0000256" key="8">
    <source>
        <dbReference type="ARBA" id="ARBA00050293"/>
    </source>
</evidence>
<keyword evidence="6 12" id="KW-0342">GTP-binding</keyword>
<dbReference type="CDD" id="cd03709">
    <property type="entry name" value="lepA_C"/>
    <property type="match status" value="1"/>
</dbReference>
<proteinExistence type="inferred from homology"/>
<dbReference type="CDD" id="cd16260">
    <property type="entry name" value="EF4_III"/>
    <property type="match status" value="1"/>
</dbReference>
<dbReference type="CDD" id="cd01890">
    <property type="entry name" value="LepA"/>
    <property type="match status" value="1"/>
</dbReference>
<protein>
    <recommendedName>
        <fullName evidence="11 12">Elongation factor 4</fullName>
        <shortName evidence="12">EF-4</shortName>
        <ecNumber evidence="11 12">3.6.5.n1</ecNumber>
    </recommendedName>
    <alternativeName>
        <fullName evidence="12">Ribosomal back-translocase LepA</fullName>
    </alternativeName>
</protein>
<dbReference type="InterPro" id="IPR000640">
    <property type="entry name" value="EFG_V-like"/>
</dbReference>
<dbReference type="FunFam" id="3.30.70.240:FF:000007">
    <property type="entry name" value="Translation factor GUF1, mitochondrial"/>
    <property type="match status" value="1"/>
</dbReference>
<feature type="binding site" evidence="12">
    <location>
        <begin position="18"/>
        <end position="23"/>
    </location>
    <ligand>
        <name>GTP</name>
        <dbReference type="ChEBI" id="CHEBI:37565"/>
    </ligand>
</feature>
<dbReference type="Gene3D" id="3.30.70.2570">
    <property type="entry name" value="Elongation factor 4, C-terminal domain"/>
    <property type="match status" value="1"/>
</dbReference>
<dbReference type="EC" id="3.6.5.n1" evidence="11 12"/>
<evidence type="ECO:0000256" key="10">
    <source>
        <dbReference type="ARBA" id="ARBA00061052"/>
    </source>
</evidence>
<dbReference type="FunFam" id="3.30.70.870:FF:000004">
    <property type="entry name" value="Translation factor GUF1, mitochondrial"/>
    <property type="match status" value="1"/>
</dbReference>
<evidence type="ECO:0000256" key="6">
    <source>
        <dbReference type="ARBA" id="ARBA00023134"/>
    </source>
</evidence>
<evidence type="ECO:0000256" key="1">
    <source>
        <dbReference type="ARBA" id="ARBA00005454"/>
    </source>
</evidence>
<dbReference type="Pfam" id="PF06421">
    <property type="entry name" value="LepA_C"/>
    <property type="match status" value="1"/>
</dbReference>
<dbReference type="Pfam" id="PF00679">
    <property type="entry name" value="EFG_C"/>
    <property type="match status" value="1"/>
</dbReference>
<dbReference type="GO" id="GO:0003924">
    <property type="term" value="F:GTPase activity"/>
    <property type="evidence" value="ECO:0007669"/>
    <property type="project" value="UniProtKB-UniRule"/>
</dbReference>
<dbReference type="InterPro" id="IPR006297">
    <property type="entry name" value="EF-4"/>
</dbReference>
<evidence type="ECO:0000256" key="11">
    <source>
        <dbReference type="ARBA" id="ARBA00066744"/>
    </source>
</evidence>
<feature type="binding site" evidence="12">
    <location>
        <begin position="134"/>
        <end position="137"/>
    </location>
    <ligand>
        <name>GTP</name>
        <dbReference type="ChEBI" id="CHEBI:37565"/>
    </ligand>
</feature>
<dbReference type="SUPFAM" id="SSF50447">
    <property type="entry name" value="Translation proteins"/>
    <property type="match status" value="1"/>
</dbReference>
<dbReference type="FunFam" id="3.30.70.2570:FF:000001">
    <property type="entry name" value="Translation factor GUF1, mitochondrial"/>
    <property type="match status" value="1"/>
</dbReference>
<organism evidence="13 14">
    <name type="scientific">Gimesia maris</name>
    <dbReference type="NCBI Taxonomy" id="122"/>
    <lineage>
        <taxon>Bacteria</taxon>
        <taxon>Pseudomonadati</taxon>
        <taxon>Planctomycetota</taxon>
        <taxon>Planctomycetia</taxon>
        <taxon>Planctomycetales</taxon>
        <taxon>Planctomycetaceae</taxon>
        <taxon>Gimesia</taxon>
    </lineage>
</organism>
<evidence type="ECO:0000256" key="7">
    <source>
        <dbReference type="ARBA" id="ARBA00023136"/>
    </source>
</evidence>
<sequence>MATEPRLIRNFSIVAHIDHGKSTLADQLLLQTGAITQREFKAQILDDLQIEQDRGITVKARTVVIYYEYKGEKYELNLIDTPGHVDFHYEVSRSLAACEGALLLVDAFQGVQAQSVANAYASINANLTIIPVVNKIDLPITRIDEVLEEVETVIGLDPSDALMVSAKTGIGVKDVLDAIVERIPPPSGLADAPLKALVFDSKYDHYRGVVTYVRVVQGTIEKGQTVVLMRGGTKLDIIDIGQFTPHMKAVKSLGPGQVGYLVSGAKELDNVHVGDTIANPRNLPEAPLPGYQKPQQMVFCGMYPIEATDFEKLRDELSKLSLNDASFSFVPETSDALGFGFRCGFLGMLHMEIIQQRLEQEFNIDLLQTAPNVTYEILERNGNIVLIDNPQDVPDASRIDEFREPIALVTFILPAENIGTMMQLCADRRGIYKNTEYLGTNRAQLIYELPLAEIVYDMYDRLKSATRGYGTMDYEILGFRPADLVKMDILVKSEKVDALSTIVHRSQSERRGRALVKRLKEEISKHQFEIPVQAAIGGKIIARETIKALKKNVTAKCYGGDITRKRKLWEKQKEGKKRLKQFGQVEIPQKAFLAVLDATKDE</sequence>
<evidence type="ECO:0000256" key="4">
    <source>
        <dbReference type="ARBA" id="ARBA00022801"/>
    </source>
</evidence>
<dbReference type="NCBIfam" id="TIGR01393">
    <property type="entry name" value="lepA"/>
    <property type="match status" value="1"/>
</dbReference>
<evidence type="ECO:0000313" key="13">
    <source>
        <dbReference type="EMBL" id="HCO24935.1"/>
    </source>
</evidence>
<dbReference type="Gene3D" id="3.30.70.870">
    <property type="entry name" value="Elongation Factor G (Translational Gtpase), domain 3"/>
    <property type="match status" value="1"/>
</dbReference>
<name>A0A3D3R7Z5_9PLAN</name>
<evidence type="ECO:0000256" key="9">
    <source>
        <dbReference type="ARBA" id="ARBA00057626"/>
    </source>
</evidence>
<keyword evidence="3 12" id="KW-0547">Nucleotide-binding</keyword>
<dbReference type="GO" id="GO:0003746">
    <property type="term" value="F:translation elongation factor activity"/>
    <property type="evidence" value="ECO:0007669"/>
    <property type="project" value="UniProtKB-UniRule"/>
</dbReference>
<dbReference type="InterPro" id="IPR000795">
    <property type="entry name" value="T_Tr_GTP-bd_dom"/>
</dbReference>
<comment type="catalytic activity">
    <reaction evidence="8 12">
        <text>GTP + H2O = GDP + phosphate + H(+)</text>
        <dbReference type="Rhea" id="RHEA:19669"/>
        <dbReference type="ChEBI" id="CHEBI:15377"/>
        <dbReference type="ChEBI" id="CHEBI:15378"/>
        <dbReference type="ChEBI" id="CHEBI:37565"/>
        <dbReference type="ChEBI" id="CHEBI:43474"/>
        <dbReference type="ChEBI" id="CHEBI:58189"/>
        <dbReference type="EC" id="3.6.5.n1"/>
    </reaction>
</comment>
<dbReference type="InterPro" id="IPR038363">
    <property type="entry name" value="LepA_C_sf"/>
</dbReference>
<dbReference type="Gene3D" id="3.30.70.240">
    <property type="match status" value="1"/>
</dbReference>
<dbReference type="InterPro" id="IPR035654">
    <property type="entry name" value="LepA_IV"/>
</dbReference>
<evidence type="ECO:0000256" key="5">
    <source>
        <dbReference type="ARBA" id="ARBA00022917"/>
    </source>
</evidence>
<gene>
    <name evidence="12" type="primary">lepA</name>
    <name evidence="13" type="ORF">DIT97_18615</name>
</gene>
<dbReference type="PANTHER" id="PTHR43512">
    <property type="entry name" value="TRANSLATION FACTOR GUF1-RELATED"/>
    <property type="match status" value="1"/>
</dbReference>
<dbReference type="InterPro" id="IPR013842">
    <property type="entry name" value="LepA_CTD"/>
</dbReference>
<dbReference type="Pfam" id="PF03144">
    <property type="entry name" value="GTP_EFTU_D2"/>
    <property type="match status" value="1"/>
</dbReference>
<evidence type="ECO:0000256" key="2">
    <source>
        <dbReference type="ARBA" id="ARBA00022475"/>
    </source>
</evidence>
<keyword evidence="4 12" id="KW-0378">Hydrolase</keyword>